<dbReference type="PANTHER" id="PTHR35149:SF2">
    <property type="entry name" value="DUF262 DOMAIN-CONTAINING PROTEIN"/>
    <property type="match status" value="1"/>
</dbReference>
<dbReference type="RefSeq" id="WP_262565655.1">
    <property type="nucleotide sequence ID" value="NZ_JAPFCC010000001.1"/>
</dbReference>
<dbReference type="EMBL" id="JAPFCC010000001">
    <property type="protein sequence ID" value="MCW7555920.1"/>
    <property type="molecule type" value="Genomic_DNA"/>
</dbReference>
<dbReference type="Pfam" id="PF07510">
    <property type="entry name" value="GmrSD_C"/>
    <property type="match status" value="1"/>
</dbReference>
<comment type="caution">
    <text evidence="4">The sequence shown here is derived from an EMBL/GenBank/DDBJ whole genome shotgun (WGS) entry which is preliminary data.</text>
</comment>
<dbReference type="Pfam" id="PF18899">
    <property type="entry name" value="DUF5655"/>
    <property type="match status" value="1"/>
</dbReference>
<dbReference type="InterPro" id="IPR043714">
    <property type="entry name" value="DUF5655"/>
</dbReference>
<evidence type="ECO:0000259" key="1">
    <source>
        <dbReference type="Pfam" id="PF03235"/>
    </source>
</evidence>
<evidence type="ECO:0000313" key="4">
    <source>
        <dbReference type="EMBL" id="MCW7555920.1"/>
    </source>
</evidence>
<evidence type="ECO:0000313" key="5">
    <source>
        <dbReference type="Proteomes" id="UP001209854"/>
    </source>
</evidence>
<sequence length="699" mass="81560">MKATETRLFKFLQKSAQFIIPIYQRQYSWNSAQCEQLWNDIYRAGSSELEGHFIGSVVYVERSLYSHSDVPELLVIDGQQRLTSNSLLIAALSHEIDRRNQNAEQKIVIEGTNPKKLKNYYLCNVEEDGELYYKLVLTKSDNEALHQIVDGKTEIKEESRHRVELNYRFFANKLANLSQEELGFIYKGLQKLIIVDIALDKDKDDPQLIFESLNSTGLALSQADLIRNYVLMKQDIKEQNRLYKDYWFPMERNFGHGEHSSQFNAFMRDFLTIKTGNTPRQDAVYEGFKSYVAQSVESIQDIVADVYRYSSYYVAFALGTEEEPALKQAFKDLNAYKVDVAYPLVLEMYNDYDHKVLSLDEFVECVRYIESYAFRRLVCLIPTNSMNKTFARFSKDLKKDRYVESFKAAFLLLTGNRRMPLDEEFKRCLQTKDMYNMRSKAYWLRRLENYKRKETVQVSNYTIEHVMPQNPELSQTWQAELGANWQEVHETYLHTLGNLTLTGYNSELSDKPFQEKQSMEGGFADSPLRLNKFLAKCSTWNEAAILDRAKELSETMVKVWPCPVLDDEILATYRQPEVKSAYSLEDHPYLNKEPVKSLYQKLRTQVLELDEDVKEEFLKKYVAFKLDTNFVDVVPQASGLRLSLNMKFDQVIDPHRRCRDISNVGRWGNGEVEIKMSEVSELDYVIELVQQALDLQVGE</sequence>
<dbReference type="Proteomes" id="UP001209854">
    <property type="component" value="Unassembled WGS sequence"/>
</dbReference>
<feature type="domain" description="GmrSD restriction endonucleases C-terminal" evidence="2">
    <location>
        <begin position="420"/>
        <end position="554"/>
    </location>
</feature>
<evidence type="ECO:0000259" key="3">
    <source>
        <dbReference type="Pfam" id="PF18899"/>
    </source>
</evidence>
<dbReference type="PANTHER" id="PTHR35149">
    <property type="entry name" value="SLL5132 PROTEIN"/>
    <property type="match status" value="1"/>
</dbReference>
<protein>
    <submittedName>
        <fullName evidence="4">DUF262 and DUF1524 domain-containing protein</fullName>
    </submittedName>
</protein>
<organism evidence="4 5">
    <name type="scientific">Endozoicomonas gorgoniicola</name>
    <dbReference type="NCBI Taxonomy" id="1234144"/>
    <lineage>
        <taxon>Bacteria</taxon>
        <taxon>Pseudomonadati</taxon>
        <taxon>Pseudomonadota</taxon>
        <taxon>Gammaproteobacteria</taxon>
        <taxon>Oceanospirillales</taxon>
        <taxon>Endozoicomonadaceae</taxon>
        <taxon>Endozoicomonas</taxon>
    </lineage>
</organism>
<keyword evidence="5" id="KW-1185">Reference proteome</keyword>
<dbReference type="InterPro" id="IPR011089">
    <property type="entry name" value="GmrSD_C"/>
</dbReference>
<dbReference type="InterPro" id="IPR004919">
    <property type="entry name" value="GmrSD_N"/>
</dbReference>
<accession>A0ABT3N2R3</accession>
<gene>
    <name evidence="4" type="ORF">NX722_25485</name>
</gene>
<evidence type="ECO:0000259" key="2">
    <source>
        <dbReference type="Pfam" id="PF07510"/>
    </source>
</evidence>
<dbReference type="Pfam" id="PF03235">
    <property type="entry name" value="GmrSD_N"/>
    <property type="match status" value="1"/>
</dbReference>
<feature type="domain" description="GmrSD restriction endonucleases N-terminal" evidence="1">
    <location>
        <begin position="10"/>
        <end position="230"/>
    </location>
</feature>
<proteinExistence type="predicted"/>
<reference evidence="4 5" key="1">
    <citation type="submission" date="2022-10" db="EMBL/GenBank/DDBJ databases">
        <title>High-quality genome sequences of two octocoral-associated bacteria, Endozoicomonas euniceicola EF212 and Endozoicomonas gorgoniicola PS125.</title>
        <authorList>
            <person name="Chiou Y.-J."/>
            <person name="Chen Y.-H."/>
        </authorList>
    </citation>
    <scope>NUCLEOTIDE SEQUENCE [LARGE SCALE GENOMIC DNA]</scope>
    <source>
        <strain evidence="4 5">PS125</strain>
    </source>
</reference>
<feature type="domain" description="DUF5655" evidence="3">
    <location>
        <begin position="590"/>
        <end position="695"/>
    </location>
</feature>
<name>A0ABT3N2R3_9GAMM</name>